<name>A0A0E3X2J3_9EUKA</name>
<organism evidence="9">
    <name type="scientific">Pharyngomonas kirbyi</name>
    <dbReference type="NCBI Taxonomy" id="63601"/>
    <lineage>
        <taxon>Eukaryota</taxon>
        <taxon>Discoba</taxon>
        <taxon>Heterolobosea</taxon>
        <taxon>Pharyngomonada</taxon>
        <taxon>Pharyngomonas</taxon>
    </lineage>
</organism>
<evidence type="ECO:0000259" key="7">
    <source>
        <dbReference type="SMART" id="SM00864"/>
    </source>
</evidence>
<dbReference type="GO" id="GO:0003924">
    <property type="term" value="F:GTPase activity"/>
    <property type="evidence" value="ECO:0007669"/>
    <property type="project" value="InterPro"/>
</dbReference>
<feature type="domain" description="Tubulin/FtsZ 2-layer sandwich" evidence="8">
    <location>
        <begin position="257"/>
        <end position="375"/>
    </location>
</feature>
<dbReference type="Gene3D" id="3.30.1330.20">
    <property type="entry name" value="Tubulin/FtsZ, C-terminal domain"/>
    <property type="match status" value="1"/>
</dbReference>
<dbReference type="Pfam" id="PF12327">
    <property type="entry name" value="FtsZ_C"/>
    <property type="match status" value="1"/>
</dbReference>
<evidence type="ECO:0000256" key="5">
    <source>
        <dbReference type="ARBA" id="ARBA00034296"/>
    </source>
</evidence>
<evidence type="ECO:0000313" key="9">
    <source>
        <dbReference type="EMBL" id="AKB90683.1"/>
    </source>
</evidence>
<accession>A0A0E3X2J3</accession>
<sequence>MFYRININPNIKPIHRTNKINQSSTFSFKNNLNIGTTLNNNKNTKICQNYRYYSTEVQEPLCKLGVTGVGGAGSNVVDTMVKSKLSGVDFFVVNTDAQSLLENSCENKIQIGNKITRGTGAGSQPEIGRRSAEEAAKDIKSKLKHYNMMFVTAGMGGGTGTGAAPVVARAARDTGAITVGVVTLPFKFEGRRRMRVALDGLKELEKSVNTLIVINNQKLFEVAEDSTGFEEAFTMADAVLEQGINGIADVIVRPGLINLDFADVRTVMEKGGRAFIGTGIAEGEDREDKAVKRALENPLLGLSHVRGARHVLLSVSGGSDIGLHEVQHISDAVRKEVAEDANLILGASLDDTLDGKVKVTLVVSGIPEEGNISPEELNHKNETNDISNETPHHHEENDDPYEPGKIRSVQQNSVEEEQESESKNDNESKSTQIQNAFMKWLKDGKWW</sequence>
<keyword evidence="3" id="KW-0460">Magnesium</keyword>
<dbReference type="SUPFAM" id="SSF52490">
    <property type="entry name" value="Tubulin nucleotide-binding domain-like"/>
    <property type="match status" value="1"/>
</dbReference>
<evidence type="ECO:0000256" key="1">
    <source>
        <dbReference type="ARBA" id="ARBA00009690"/>
    </source>
</evidence>
<evidence type="ECO:0000256" key="2">
    <source>
        <dbReference type="ARBA" id="ARBA00022741"/>
    </source>
</evidence>
<dbReference type="InterPro" id="IPR036525">
    <property type="entry name" value="Tubulin/FtsZ_GTPase_sf"/>
</dbReference>
<evidence type="ECO:0000259" key="8">
    <source>
        <dbReference type="SMART" id="SM00865"/>
    </source>
</evidence>
<protein>
    <submittedName>
        <fullName evidence="9">Mitochondrial FtsZ2</fullName>
    </submittedName>
</protein>
<dbReference type="PANTHER" id="PTHR30314">
    <property type="entry name" value="CELL DIVISION PROTEIN FTSZ-RELATED"/>
    <property type="match status" value="1"/>
</dbReference>
<feature type="region of interest" description="Disordered" evidence="6">
    <location>
        <begin position="369"/>
        <end position="435"/>
    </location>
</feature>
<dbReference type="GO" id="GO:0032153">
    <property type="term" value="C:cell division site"/>
    <property type="evidence" value="ECO:0007669"/>
    <property type="project" value="TreeGrafter"/>
</dbReference>
<comment type="similarity">
    <text evidence="1">Belongs to the FtsZ family.</text>
</comment>
<dbReference type="InterPro" id="IPR045061">
    <property type="entry name" value="FtsZ/CetZ"/>
</dbReference>
<dbReference type="NCBIfam" id="TIGR00065">
    <property type="entry name" value="ftsZ"/>
    <property type="match status" value="1"/>
</dbReference>
<dbReference type="Gene3D" id="3.40.50.1440">
    <property type="entry name" value="Tubulin/FtsZ, GTPase domain"/>
    <property type="match status" value="1"/>
</dbReference>
<dbReference type="InterPro" id="IPR008280">
    <property type="entry name" value="Tub_FtsZ_C"/>
</dbReference>
<dbReference type="HAMAP" id="MF_00909">
    <property type="entry name" value="FtsZ"/>
    <property type="match status" value="1"/>
</dbReference>
<dbReference type="GO" id="GO:0048285">
    <property type="term" value="P:organelle fission"/>
    <property type="evidence" value="ECO:0007669"/>
    <property type="project" value="TreeGrafter"/>
</dbReference>
<dbReference type="PRINTS" id="PR00423">
    <property type="entry name" value="CELLDVISFTSZ"/>
</dbReference>
<evidence type="ECO:0000256" key="4">
    <source>
        <dbReference type="ARBA" id="ARBA00023134"/>
    </source>
</evidence>
<dbReference type="PANTHER" id="PTHR30314:SF3">
    <property type="entry name" value="MITOCHONDRIAL DIVISION PROTEIN FSZA"/>
    <property type="match status" value="1"/>
</dbReference>
<dbReference type="InterPro" id="IPR020805">
    <property type="entry name" value="Cell_div_FtsZ_CS"/>
</dbReference>
<dbReference type="InterPro" id="IPR018316">
    <property type="entry name" value="Tubulin/FtsZ_2-layer-sand-dom"/>
</dbReference>
<keyword evidence="4" id="KW-0342">GTP-binding</keyword>
<dbReference type="SUPFAM" id="SSF55307">
    <property type="entry name" value="Tubulin C-terminal domain-like"/>
    <property type="match status" value="1"/>
</dbReference>
<dbReference type="InterPro" id="IPR003008">
    <property type="entry name" value="Tubulin_FtsZ_GTPase"/>
</dbReference>
<comment type="function">
    <text evidence="5">Tubulin is the major constituent of microtubules, a cylinder consisting of laterally associated linear protofilaments composed of alpha- and beta-tubulin heterodimers. Microtubules grow by the addition of GTP-tubulin dimers to the microtubule end, where a stabilizing cap forms. Below the cap, tubulin dimers are in GDP-bound state, owing to GTPase activity of alpha-tubulin.</text>
</comment>
<dbReference type="AlphaFoldDB" id="A0A0E3X2J3"/>
<dbReference type="PROSITE" id="PS01134">
    <property type="entry name" value="FTSZ_1"/>
    <property type="match status" value="1"/>
</dbReference>
<dbReference type="CDD" id="cd02201">
    <property type="entry name" value="FtsZ_type1"/>
    <property type="match status" value="1"/>
</dbReference>
<dbReference type="SMART" id="SM00865">
    <property type="entry name" value="Tubulin_C"/>
    <property type="match status" value="1"/>
</dbReference>
<reference evidence="9" key="1">
    <citation type="journal article" date="2015" name="Proc. Natl. Acad. Sci. U.S.A.">
        <title>An ancestral bacterial division system is widespread in eukaryotic mitochondria.</title>
        <authorList>
            <person name="Leger M.M."/>
            <person name="Petru M."/>
            <person name="Zarsky V."/>
            <person name="Eme L."/>
            <person name="Vlcek C."/>
            <person name="Harding T."/>
            <person name="Lang B.F."/>
            <person name="Elias M."/>
            <person name="Dolezal P."/>
            <person name="Roger A.J."/>
        </authorList>
    </citation>
    <scope>NUCLEOTIDE SEQUENCE</scope>
</reference>
<dbReference type="GO" id="GO:0005525">
    <property type="term" value="F:GTP binding"/>
    <property type="evidence" value="ECO:0007669"/>
    <property type="project" value="UniProtKB-KW"/>
</dbReference>
<dbReference type="EMBL" id="KP258204">
    <property type="protein sequence ID" value="AKB90683.1"/>
    <property type="molecule type" value="mRNA"/>
</dbReference>
<dbReference type="GO" id="GO:0051301">
    <property type="term" value="P:cell division"/>
    <property type="evidence" value="ECO:0007669"/>
    <property type="project" value="TreeGrafter"/>
</dbReference>
<dbReference type="InterPro" id="IPR037103">
    <property type="entry name" value="Tubulin/FtsZ-like_C"/>
</dbReference>
<dbReference type="GO" id="GO:0005737">
    <property type="term" value="C:cytoplasm"/>
    <property type="evidence" value="ECO:0007669"/>
    <property type="project" value="TreeGrafter"/>
</dbReference>
<dbReference type="SMART" id="SM00864">
    <property type="entry name" value="Tubulin"/>
    <property type="match status" value="1"/>
</dbReference>
<proteinExistence type="evidence at transcript level"/>
<keyword evidence="2" id="KW-0547">Nucleotide-binding</keyword>
<dbReference type="InterPro" id="IPR024757">
    <property type="entry name" value="FtsZ_C"/>
</dbReference>
<evidence type="ECO:0000256" key="6">
    <source>
        <dbReference type="SAM" id="MobiDB-lite"/>
    </source>
</evidence>
<dbReference type="Pfam" id="PF00091">
    <property type="entry name" value="Tubulin"/>
    <property type="match status" value="1"/>
</dbReference>
<dbReference type="FunFam" id="3.40.50.1440:FF:000001">
    <property type="entry name" value="Cell division protein FtsZ"/>
    <property type="match status" value="1"/>
</dbReference>
<feature type="domain" description="Tubulin/FtsZ GTPase" evidence="7">
    <location>
        <begin position="63"/>
        <end position="255"/>
    </location>
</feature>
<evidence type="ECO:0000256" key="3">
    <source>
        <dbReference type="ARBA" id="ARBA00022842"/>
    </source>
</evidence>
<dbReference type="InterPro" id="IPR000158">
    <property type="entry name" value="Cell_div_FtsZ"/>
</dbReference>
<dbReference type="PROSITE" id="PS01135">
    <property type="entry name" value="FTSZ_2"/>
    <property type="match status" value="1"/>
</dbReference>